<feature type="transmembrane region" description="Helical" evidence="11">
    <location>
        <begin position="383"/>
        <end position="404"/>
    </location>
</feature>
<feature type="transmembrane region" description="Helical" evidence="11">
    <location>
        <begin position="199"/>
        <end position="220"/>
    </location>
</feature>
<gene>
    <name evidence="13" type="ORF">FEF26_06000</name>
</gene>
<proteinExistence type="inferred from homology"/>
<dbReference type="InterPro" id="IPR005829">
    <property type="entry name" value="Sugar_transporter_CS"/>
</dbReference>
<dbReference type="PROSITE" id="PS50850">
    <property type="entry name" value="MFS"/>
    <property type="match status" value="1"/>
</dbReference>
<feature type="transmembrane region" description="Helical" evidence="11">
    <location>
        <begin position="318"/>
        <end position="336"/>
    </location>
</feature>
<feature type="transmembrane region" description="Helical" evidence="11">
    <location>
        <begin position="342"/>
        <end position="363"/>
    </location>
</feature>
<dbReference type="GO" id="GO:0015293">
    <property type="term" value="F:symporter activity"/>
    <property type="evidence" value="ECO:0007669"/>
    <property type="project" value="UniProtKB-KW"/>
</dbReference>
<evidence type="ECO:0000256" key="4">
    <source>
        <dbReference type="ARBA" id="ARBA00022475"/>
    </source>
</evidence>
<dbReference type="InterPro" id="IPR011701">
    <property type="entry name" value="MFS"/>
</dbReference>
<dbReference type="Proteomes" id="UP000310458">
    <property type="component" value="Unassembled WGS sequence"/>
</dbReference>
<feature type="transmembrane region" description="Helical" evidence="11">
    <location>
        <begin position="166"/>
        <end position="187"/>
    </location>
</feature>
<keyword evidence="3" id="KW-0813">Transport</keyword>
<evidence type="ECO:0000256" key="6">
    <source>
        <dbReference type="ARBA" id="ARBA00022847"/>
    </source>
</evidence>
<dbReference type="GO" id="GO:0005886">
    <property type="term" value="C:plasma membrane"/>
    <property type="evidence" value="ECO:0007669"/>
    <property type="project" value="UniProtKB-SubCell"/>
</dbReference>
<dbReference type="Gene3D" id="1.20.1250.20">
    <property type="entry name" value="MFS general substrate transporter like domains"/>
    <property type="match status" value="2"/>
</dbReference>
<evidence type="ECO:0000256" key="8">
    <source>
        <dbReference type="ARBA" id="ARBA00023136"/>
    </source>
</evidence>
<keyword evidence="7 11" id="KW-1133">Transmembrane helix</keyword>
<dbReference type="OrthoDB" id="8953821at2"/>
<feature type="transmembrane region" description="Helical" evidence="11">
    <location>
        <begin position="252"/>
        <end position="273"/>
    </location>
</feature>
<feature type="domain" description="Major facilitator superfamily (MFS) profile" evidence="12">
    <location>
        <begin position="27"/>
        <end position="439"/>
    </location>
</feature>
<comment type="function">
    <text evidence="9">May be a proton symporter involved in the uptake of osmolytes such as proline and glycine betaine.</text>
</comment>
<feature type="transmembrane region" description="Helical" evidence="11">
    <location>
        <begin position="285"/>
        <end position="306"/>
    </location>
</feature>
<dbReference type="SUPFAM" id="SSF103473">
    <property type="entry name" value="MFS general substrate transporter"/>
    <property type="match status" value="1"/>
</dbReference>
<reference evidence="13 14" key="1">
    <citation type="submission" date="2019-05" db="EMBL/GenBank/DDBJ databases">
        <title>Nesterenkonia sp. GY074 isolated from the Southern Atlantic Ocean.</title>
        <authorList>
            <person name="Zhang G."/>
        </authorList>
    </citation>
    <scope>NUCLEOTIDE SEQUENCE [LARGE SCALE GENOMIC DNA]</scope>
    <source>
        <strain evidence="13 14">GY074</strain>
    </source>
</reference>
<name>A0A5R9BC52_9MICC</name>
<dbReference type="PROSITE" id="PS00217">
    <property type="entry name" value="SUGAR_TRANSPORT_2"/>
    <property type="match status" value="1"/>
</dbReference>
<keyword evidence="4" id="KW-1003">Cell membrane</keyword>
<dbReference type="FunFam" id="1.20.1250.20:FF:000001">
    <property type="entry name" value="Dicarboxylate MFS transporter"/>
    <property type="match status" value="1"/>
</dbReference>
<evidence type="ECO:0000256" key="10">
    <source>
        <dbReference type="ARBA" id="ARBA00039918"/>
    </source>
</evidence>
<dbReference type="InterPro" id="IPR036259">
    <property type="entry name" value="MFS_trans_sf"/>
</dbReference>
<dbReference type="PANTHER" id="PTHR43528:SF1">
    <property type="entry name" value="ALPHA-KETOGLUTARATE PERMEASE"/>
    <property type="match status" value="1"/>
</dbReference>
<dbReference type="PANTHER" id="PTHR43528">
    <property type="entry name" value="ALPHA-KETOGLUTARATE PERMEASE"/>
    <property type="match status" value="1"/>
</dbReference>
<dbReference type="RefSeq" id="WP_138252631.1">
    <property type="nucleotide sequence ID" value="NZ_VAVZ01000012.1"/>
</dbReference>
<evidence type="ECO:0000256" key="2">
    <source>
        <dbReference type="ARBA" id="ARBA00008240"/>
    </source>
</evidence>
<dbReference type="Pfam" id="PF07690">
    <property type="entry name" value="MFS_1"/>
    <property type="match status" value="1"/>
</dbReference>
<evidence type="ECO:0000256" key="1">
    <source>
        <dbReference type="ARBA" id="ARBA00004651"/>
    </source>
</evidence>
<evidence type="ECO:0000259" key="12">
    <source>
        <dbReference type="PROSITE" id="PS50850"/>
    </source>
</evidence>
<evidence type="ECO:0000256" key="5">
    <source>
        <dbReference type="ARBA" id="ARBA00022692"/>
    </source>
</evidence>
<accession>A0A5R9BC52</accession>
<organism evidence="13 14">
    <name type="scientific">Nesterenkonia salmonea</name>
    <dbReference type="NCBI Taxonomy" id="1804987"/>
    <lineage>
        <taxon>Bacteria</taxon>
        <taxon>Bacillati</taxon>
        <taxon>Actinomycetota</taxon>
        <taxon>Actinomycetes</taxon>
        <taxon>Micrococcales</taxon>
        <taxon>Micrococcaceae</taxon>
        <taxon>Nesterenkonia</taxon>
    </lineage>
</organism>
<keyword evidence="5 11" id="KW-0812">Transmembrane</keyword>
<comment type="similarity">
    <text evidence="2">Belongs to the major facilitator superfamily. Metabolite:H+ Symporter (MHS) family (TC 2.A.1.6) family.</text>
</comment>
<dbReference type="InterPro" id="IPR020846">
    <property type="entry name" value="MFS_dom"/>
</dbReference>
<dbReference type="EMBL" id="VAVZ01000012">
    <property type="protein sequence ID" value="TLP98178.1"/>
    <property type="molecule type" value="Genomic_DNA"/>
</dbReference>
<comment type="subcellular location">
    <subcellularLocation>
        <location evidence="1">Cell membrane</location>
        <topology evidence="1">Multi-pass membrane protein</topology>
    </subcellularLocation>
</comment>
<evidence type="ECO:0000313" key="13">
    <source>
        <dbReference type="EMBL" id="TLP98178.1"/>
    </source>
</evidence>
<feature type="transmembrane region" description="Helical" evidence="11">
    <location>
        <begin position="66"/>
        <end position="88"/>
    </location>
</feature>
<keyword evidence="6" id="KW-0769">Symport</keyword>
<feature type="transmembrane region" description="Helical" evidence="11">
    <location>
        <begin position="100"/>
        <end position="123"/>
    </location>
</feature>
<comment type="caution">
    <text evidence="13">The sequence shown here is derived from an EMBL/GenBank/DDBJ whole genome shotgun (WGS) entry which is preliminary data.</text>
</comment>
<sequence>MSSEPAARGNDAAGHVAEVSPRARRKAFVGATVGHLIEWYDYGIYGFLAVYVGANFFISDDPLVEILSAFAVFALSFFVRPLGGLFFGPLADRIGRRTTLLIVLTLMCGATMCIGLLPTAHAIGVAAPALLVFLRLIQGFSAGGEISTITAFIAEYAKKGTRGYATSFLMATAATGLMLGAIVGNGLSWMLGSETMTEWGWRIPFLLAGPLGAIAIYIRLKLEDSPEFKTLQKENRLSKAPLREVLGYPRQLLLVAAAITLLASSFYLVLTYMTTYLNTILGMDWGITFTYVLIAGVIGIILMPVAGLLSDKLPNRRGFLLVVAVYTALAAVWFFYTAPNATALGLLPPLIAVAIGFGLYCGVPYATMSELLPTHIRSTGIALGYNIPVAIFGGSAPFIASWLIQQTGDVSSPSWFFVFTAAVSFIGLLFLRDQDLLGKDKVAATSQDTAKTVSQEAS</sequence>
<keyword evidence="8 11" id="KW-0472">Membrane</keyword>
<feature type="transmembrane region" description="Helical" evidence="11">
    <location>
        <begin position="129"/>
        <end position="154"/>
    </location>
</feature>
<evidence type="ECO:0000256" key="9">
    <source>
        <dbReference type="ARBA" id="ARBA00037295"/>
    </source>
</evidence>
<feature type="transmembrane region" description="Helical" evidence="11">
    <location>
        <begin position="410"/>
        <end position="431"/>
    </location>
</feature>
<dbReference type="InterPro" id="IPR051084">
    <property type="entry name" value="H+-coupled_symporters"/>
</dbReference>
<keyword evidence="14" id="KW-1185">Reference proteome</keyword>
<evidence type="ECO:0000256" key="11">
    <source>
        <dbReference type="SAM" id="Phobius"/>
    </source>
</evidence>
<evidence type="ECO:0000256" key="3">
    <source>
        <dbReference type="ARBA" id="ARBA00022448"/>
    </source>
</evidence>
<evidence type="ECO:0000256" key="7">
    <source>
        <dbReference type="ARBA" id="ARBA00022989"/>
    </source>
</evidence>
<protein>
    <recommendedName>
        <fullName evidence="10">Putative proline/betaine transporter</fullName>
    </recommendedName>
</protein>
<dbReference type="AlphaFoldDB" id="A0A5R9BC52"/>
<evidence type="ECO:0000313" key="14">
    <source>
        <dbReference type="Proteomes" id="UP000310458"/>
    </source>
</evidence>